<evidence type="ECO:0000256" key="3">
    <source>
        <dbReference type="ARBA" id="ARBA00022679"/>
    </source>
</evidence>
<name>A0A1G5RSV0_9FIRM</name>
<evidence type="ECO:0000256" key="8">
    <source>
        <dbReference type="SAM" id="Phobius"/>
    </source>
</evidence>
<keyword evidence="6" id="KW-0238">DNA-binding</keyword>
<dbReference type="InterPro" id="IPR011639">
    <property type="entry name" value="MethylTrfase_TaqI-like_dom"/>
</dbReference>
<keyword evidence="3 10" id="KW-0808">Transferase</keyword>
<reference evidence="10 11" key="1">
    <citation type="submission" date="2016-10" db="EMBL/GenBank/DDBJ databases">
        <authorList>
            <person name="de Groot N.N."/>
        </authorList>
    </citation>
    <scope>NUCLEOTIDE SEQUENCE [LARGE SCALE GENOMIC DNA]</scope>
    <source>
        <strain evidence="10 11">DSM 2784</strain>
    </source>
</reference>
<dbReference type="PRINTS" id="PR00507">
    <property type="entry name" value="N12N6MTFRASE"/>
</dbReference>
<keyword evidence="8" id="KW-0472">Membrane</keyword>
<dbReference type="GO" id="GO:0003677">
    <property type="term" value="F:DNA binding"/>
    <property type="evidence" value="ECO:0007669"/>
    <property type="project" value="UniProtKB-KW"/>
</dbReference>
<dbReference type="EMBL" id="FMWL01000002">
    <property type="protein sequence ID" value="SCZ77175.1"/>
    <property type="molecule type" value="Genomic_DNA"/>
</dbReference>
<evidence type="ECO:0000313" key="10">
    <source>
        <dbReference type="EMBL" id="SCZ77175.1"/>
    </source>
</evidence>
<dbReference type="GO" id="GO:0009007">
    <property type="term" value="F:site-specific DNA-methyltransferase (adenine-specific) activity"/>
    <property type="evidence" value="ECO:0007669"/>
    <property type="project" value="UniProtKB-EC"/>
</dbReference>
<keyword evidence="4" id="KW-0949">S-adenosyl-L-methionine</keyword>
<evidence type="ECO:0000256" key="7">
    <source>
        <dbReference type="ARBA" id="ARBA00047942"/>
    </source>
</evidence>
<sequence length="662" mass="74686">MERTLKACYEAWGGLDREMHQQHRDQTGSFYTPFDVAYETVKTAAVRRLSYVAKVKPDEVQRLFDQPESSPETASQWLKRMVKWHVVDPAGGDGVFAVAWLSFLEQLLVTLDMDHGLLTEAAIRTHLFDLQPEPVAQYKDRMSAYFELPPDALSSYTGNVLDTDRLFQSHPAADVLAGGGYDLVVGNPPYIGEKNHKALFDEAKSYPFGAAHYEKNMDFFYYFIHLGIALLAEGGVMGLITTGYFFTADGGAGLRKAMSSQGSFTDMARFGGGSLFKDAAGQDNVIFHYRRGTKENCRYVEVPAKPKALQASERWRQAGDILTLTPGQIVSRFGNFYFSLHPGEPMAIEEIEASCNRTFGECFEVRQGIVSGYDRAPEVGVFVLTPEEAERLALETSLLVPFYKNSQVKRGKVDVEARFQLLYIPGEIQEFETRFPGAFRHLSRFREKLSRRREVKNGVRPWYALQWPRTEAMFEGPKIVVPHRALNNAFAYTDQPYYGSADLYYLTPKEYSETFEPCGDSSRETVGQMTFWEGVSEAAALMITNEVKASGTLTLSREDLIATALLLSTDLYAFWLSVRGKRKGDVLELYATPLRQMPLPDYKSAAHWYDPLKAMAVDHYSRYGELCDEVIRRKANDLACEGLRLSEATIKTIETFVASKNK</sequence>
<feature type="domain" description="Type II methyltransferase M.TaqI-like" evidence="9">
    <location>
        <begin position="164"/>
        <end position="276"/>
    </location>
</feature>
<dbReference type="InterPro" id="IPR050953">
    <property type="entry name" value="N4_N6_ade-DNA_methylase"/>
</dbReference>
<evidence type="ECO:0000256" key="4">
    <source>
        <dbReference type="ARBA" id="ARBA00022691"/>
    </source>
</evidence>
<dbReference type="PANTHER" id="PTHR33841">
    <property type="entry name" value="DNA METHYLTRANSFERASE YEEA-RELATED"/>
    <property type="match status" value="1"/>
</dbReference>
<dbReference type="OrthoDB" id="9815272at2"/>
<evidence type="ECO:0000256" key="5">
    <source>
        <dbReference type="ARBA" id="ARBA00022747"/>
    </source>
</evidence>
<dbReference type="InterPro" id="IPR002052">
    <property type="entry name" value="DNA_methylase_N6_adenine_CS"/>
</dbReference>
<keyword evidence="8" id="KW-1133">Transmembrane helix</keyword>
<evidence type="ECO:0000256" key="2">
    <source>
        <dbReference type="ARBA" id="ARBA00022603"/>
    </source>
</evidence>
<organism evidence="10 11">
    <name type="scientific">Acidaminobacter hydrogenoformans DSM 2784</name>
    <dbReference type="NCBI Taxonomy" id="1120920"/>
    <lineage>
        <taxon>Bacteria</taxon>
        <taxon>Bacillati</taxon>
        <taxon>Bacillota</taxon>
        <taxon>Clostridia</taxon>
        <taxon>Peptostreptococcales</taxon>
        <taxon>Acidaminobacteraceae</taxon>
        <taxon>Acidaminobacter</taxon>
    </lineage>
</organism>
<dbReference type="Gene3D" id="3.40.50.150">
    <property type="entry name" value="Vaccinia Virus protein VP39"/>
    <property type="match status" value="1"/>
</dbReference>
<dbReference type="STRING" id="1120920.SAMN03080599_00620"/>
<dbReference type="InterPro" id="IPR029063">
    <property type="entry name" value="SAM-dependent_MTases_sf"/>
</dbReference>
<keyword evidence="11" id="KW-1185">Reference proteome</keyword>
<keyword evidence="2 10" id="KW-0489">Methyltransferase</keyword>
<evidence type="ECO:0000256" key="1">
    <source>
        <dbReference type="ARBA" id="ARBA00011900"/>
    </source>
</evidence>
<dbReference type="PROSITE" id="PS00092">
    <property type="entry name" value="N6_MTASE"/>
    <property type="match status" value="1"/>
</dbReference>
<dbReference type="AlphaFoldDB" id="A0A1G5RSV0"/>
<gene>
    <name evidence="10" type="ORF">SAMN03080599_00620</name>
</gene>
<protein>
    <recommendedName>
        <fullName evidence="1">site-specific DNA-methyltransferase (adenine-specific)</fullName>
        <ecNumber evidence="1">2.1.1.72</ecNumber>
    </recommendedName>
</protein>
<dbReference type="SUPFAM" id="SSF53335">
    <property type="entry name" value="S-adenosyl-L-methionine-dependent methyltransferases"/>
    <property type="match status" value="1"/>
</dbReference>
<evidence type="ECO:0000256" key="6">
    <source>
        <dbReference type="ARBA" id="ARBA00023125"/>
    </source>
</evidence>
<dbReference type="GO" id="GO:0009307">
    <property type="term" value="P:DNA restriction-modification system"/>
    <property type="evidence" value="ECO:0007669"/>
    <property type="project" value="UniProtKB-KW"/>
</dbReference>
<dbReference type="Proteomes" id="UP000199208">
    <property type="component" value="Unassembled WGS sequence"/>
</dbReference>
<keyword evidence="8" id="KW-0812">Transmembrane</keyword>
<keyword evidence="5" id="KW-0680">Restriction system</keyword>
<evidence type="ECO:0000259" key="9">
    <source>
        <dbReference type="Pfam" id="PF07669"/>
    </source>
</evidence>
<accession>A0A1G5RSV0</accession>
<dbReference type="RefSeq" id="WP_092589413.1">
    <property type="nucleotide sequence ID" value="NZ_FMWL01000002.1"/>
</dbReference>
<dbReference type="Pfam" id="PF07669">
    <property type="entry name" value="Eco57I"/>
    <property type="match status" value="1"/>
</dbReference>
<evidence type="ECO:0000313" key="11">
    <source>
        <dbReference type="Proteomes" id="UP000199208"/>
    </source>
</evidence>
<dbReference type="PANTHER" id="PTHR33841:SF6">
    <property type="entry name" value="TYPE II METHYLTRANSFERASE M.HINDII"/>
    <property type="match status" value="1"/>
</dbReference>
<comment type="catalytic activity">
    <reaction evidence="7">
        <text>a 2'-deoxyadenosine in DNA + S-adenosyl-L-methionine = an N(6)-methyl-2'-deoxyadenosine in DNA + S-adenosyl-L-homocysteine + H(+)</text>
        <dbReference type="Rhea" id="RHEA:15197"/>
        <dbReference type="Rhea" id="RHEA-COMP:12418"/>
        <dbReference type="Rhea" id="RHEA-COMP:12419"/>
        <dbReference type="ChEBI" id="CHEBI:15378"/>
        <dbReference type="ChEBI" id="CHEBI:57856"/>
        <dbReference type="ChEBI" id="CHEBI:59789"/>
        <dbReference type="ChEBI" id="CHEBI:90615"/>
        <dbReference type="ChEBI" id="CHEBI:90616"/>
        <dbReference type="EC" id="2.1.1.72"/>
    </reaction>
</comment>
<dbReference type="EC" id="2.1.1.72" evidence="1"/>
<proteinExistence type="predicted"/>
<dbReference type="GO" id="GO:0032259">
    <property type="term" value="P:methylation"/>
    <property type="evidence" value="ECO:0007669"/>
    <property type="project" value="UniProtKB-KW"/>
</dbReference>
<feature type="transmembrane region" description="Helical" evidence="8">
    <location>
        <begin position="219"/>
        <end position="246"/>
    </location>
</feature>